<reference evidence="4 5" key="1">
    <citation type="submission" date="2018-03" db="EMBL/GenBank/DDBJ databases">
        <title>Arenimonas caeni sp. nov., isolated from activated sludge.</title>
        <authorList>
            <person name="Liu H."/>
        </authorList>
    </citation>
    <scope>NUCLEOTIDE SEQUENCE [LARGE SCALE GENOMIC DNA]</scope>
    <source>
        <strain evidence="5">z29</strain>
    </source>
</reference>
<dbReference type="EMBL" id="PVLF01000002">
    <property type="protein sequence ID" value="PRH83419.1"/>
    <property type="molecule type" value="Genomic_DNA"/>
</dbReference>
<protein>
    <submittedName>
        <fullName evidence="4">Aminoglycoside phosphotransferase</fullName>
    </submittedName>
</protein>
<evidence type="ECO:0000256" key="1">
    <source>
        <dbReference type="ARBA" id="ARBA00022741"/>
    </source>
</evidence>
<keyword evidence="2" id="KW-0067">ATP-binding</keyword>
<keyword evidence="4" id="KW-0808">Transferase</keyword>
<dbReference type="PANTHER" id="PTHR33540:SF1">
    <property type="entry name" value="N-ACETYLMURAMATE_N-ACETYLGLUCOSAMINE KINASE"/>
    <property type="match status" value="1"/>
</dbReference>
<dbReference type="GO" id="GO:0016740">
    <property type="term" value="F:transferase activity"/>
    <property type="evidence" value="ECO:0007669"/>
    <property type="project" value="UniProtKB-KW"/>
</dbReference>
<dbReference type="SUPFAM" id="SSF56112">
    <property type="entry name" value="Protein kinase-like (PK-like)"/>
    <property type="match status" value="1"/>
</dbReference>
<dbReference type="AlphaFoldDB" id="A0A2P6MBR8"/>
<dbReference type="OrthoDB" id="9809275at2"/>
<dbReference type="Proteomes" id="UP000241736">
    <property type="component" value="Unassembled WGS sequence"/>
</dbReference>
<dbReference type="PANTHER" id="PTHR33540">
    <property type="entry name" value="TRNA THREONYLCARBAMOYLADENOSINE BIOSYNTHESIS PROTEIN TSAE"/>
    <property type="match status" value="1"/>
</dbReference>
<keyword evidence="5" id="KW-1185">Reference proteome</keyword>
<dbReference type="GO" id="GO:0005524">
    <property type="term" value="F:ATP binding"/>
    <property type="evidence" value="ECO:0007669"/>
    <property type="project" value="UniProtKB-KW"/>
</dbReference>
<dbReference type="Gene3D" id="3.30.200.20">
    <property type="entry name" value="Phosphorylase Kinase, domain 1"/>
    <property type="match status" value="1"/>
</dbReference>
<gene>
    <name evidence="4" type="ORF">C6N40_01860</name>
</gene>
<dbReference type="Pfam" id="PF01636">
    <property type="entry name" value="APH"/>
    <property type="match status" value="1"/>
</dbReference>
<sequence>MTLRMPLPDRAELRLQWTRQMLDDPEAPLVRASNDASFRSYWRARSLGRDWIVMDAPPGKEDIRPWLEVASRLARAGVHVPEIQAADPERGFVLMEDLGDRILLPELTATSADRLYGQALDALLAVQLHADTAGLPEYDEARLVAEMELMPEWFLKRHLGFVPECEQWDVVESAFRALVTSAQSQPQVFVHRDYHSRNLLVTEVASPGVIDFQDAVRGPVTYDLVSLLRDCYIEWPVERVQGWALEYREKLAAAGFAVPGEAAFLRAFDLMGLQRHLKVLGIFCRLWYRDGKAGYLMDLPLVWKYVREVGARHAETAPLVALLESAIAGRDLTLPAP</sequence>
<dbReference type="InterPro" id="IPR002575">
    <property type="entry name" value="Aminoglycoside_PTrfase"/>
</dbReference>
<evidence type="ECO:0000256" key="2">
    <source>
        <dbReference type="ARBA" id="ARBA00022840"/>
    </source>
</evidence>
<dbReference type="Gene3D" id="3.90.1200.10">
    <property type="match status" value="1"/>
</dbReference>
<organism evidence="4 5">
    <name type="scientific">Arenimonas caeni</name>
    <dbReference type="NCBI Taxonomy" id="2058085"/>
    <lineage>
        <taxon>Bacteria</taxon>
        <taxon>Pseudomonadati</taxon>
        <taxon>Pseudomonadota</taxon>
        <taxon>Gammaproteobacteria</taxon>
        <taxon>Lysobacterales</taxon>
        <taxon>Lysobacteraceae</taxon>
        <taxon>Arenimonas</taxon>
    </lineage>
</organism>
<name>A0A2P6MBR8_9GAMM</name>
<evidence type="ECO:0000313" key="4">
    <source>
        <dbReference type="EMBL" id="PRH83419.1"/>
    </source>
</evidence>
<dbReference type="InterPro" id="IPR011009">
    <property type="entry name" value="Kinase-like_dom_sf"/>
</dbReference>
<evidence type="ECO:0000259" key="3">
    <source>
        <dbReference type="Pfam" id="PF01636"/>
    </source>
</evidence>
<feature type="domain" description="Aminoglycoside phosphotransferase" evidence="3">
    <location>
        <begin position="31"/>
        <end position="247"/>
    </location>
</feature>
<accession>A0A2P6MBR8</accession>
<proteinExistence type="predicted"/>
<evidence type="ECO:0000313" key="5">
    <source>
        <dbReference type="Proteomes" id="UP000241736"/>
    </source>
</evidence>
<keyword evidence="1" id="KW-0547">Nucleotide-binding</keyword>
<comment type="caution">
    <text evidence="4">The sequence shown here is derived from an EMBL/GenBank/DDBJ whole genome shotgun (WGS) entry which is preliminary data.</text>
</comment>